<reference evidence="2 4" key="2">
    <citation type="submission" date="2016-10" db="EMBL/GenBank/DDBJ databases">
        <authorList>
            <person name="de Groot N.N."/>
        </authorList>
    </citation>
    <scope>NUCLEOTIDE SEQUENCE [LARGE SCALE GENOMIC DNA]</scope>
    <source>
        <strain evidence="2 4">DSM 25947</strain>
    </source>
</reference>
<name>X5E3C8_9BACT</name>
<dbReference type="STRING" id="1168034.FH5T_12170"/>
<dbReference type="KEGG" id="dori:FH5T_12170"/>
<dbReference type="AlphaFoldDB" id="X5E3C8"/>
<evidence type="ECO:0000313" key="2">
    <source>
        <dbReference type="EMBL" id="SET61831.1"/>
    </source>
</evidence>
<evidence type="ECO:0000313" key="1">
    <source>
        <dbReference type="EMBL" id="AHW61965.1"/>
    </source>
</evidence>
<evidence type="ECO:0000313" key="3">
    <source>
        <dbReference type="Proteomes" id="UP000023772"/>
    </source>
</evidence>
<organism evidence="2 4">
    <name type="scientific">Draconibacterium orientale</name>
    <dbReference type="NCBI Taxonomy" id="1168034"/>
    <lineage>
        <taxon>Bacteria</taxon>
        <taxon>Pseudomonadati</taxon>
        <taxon>Bacteroidota</taxon>
        <taxon>Bacteroidia</taxon>
        <taxon>Marinilabiliales</taxon>
        <taxon>Prolixibacteraceae</taxon>
        <taxon>Draconibacterium</taxon>
    </lineage>
</organism>
<dbReference type="OrthoDB" id="1117301at2"/>
<sequence>MENKLKRDQLPAKKAKNWKKSFKEEADKTFNLKLTPIVLQKETYKSLIGENENRVRVYLGLDNKKEDGKYVLCAYAVSSFLLGSGDVYADYETPVYKLGKKNEDFSDNTGEVIESIRLYRKWRAGEIDSDADGAAFRQYIYPNAYLLTKFELHELFNAQNHKEIVLEFGVAKTMNIMLSAASLSTEESTEQDKAVEPEYYDEAQLCPPFCDERSIYNS</sequence>
<reference evidence="1 3" key="1">
    <citation type="submission" date="2014-03" db="EMBL/GenBank/DDBJ databases">
        <title>Complete genome sequence of a deeply braunched marine Bacteroidia bacterium Draconibacterium orientale type strain FH5T.</title>
        <authorList>
            <person name="Li X."/>
            <person name="Wang X."/>
            <person name="Xie Z."/>
            <person name="Du Z."/>
            <person name="Chen G."/>
        </authorList>
    </citation>
    <scope>NUCLEOTIDE SEQUENCE [LARGE SCALE GENOMIC DNA]</scope>
    <source>
        <strain evidence="1 3">FH5</strain>
    </source>
</reference>
<keyword evidence="3" id="KW-1185">Reference proteome</keyword>
<protein>
    <submittedName>
        <fullName evidence="2">Uncharacterized protein</fullName>
    </submittedName>
</protein>
<dbReference type="EMBL" id="CP007451">
    <property type="protein sequence ID" value="AHW61965.1"/>
    <property type="molecule type" value="Genomic_DNA"/>
</dbReference>
<gene>
    <name evidence="1" type="ORF">FH5T_12170</name>
    <name evidence="2" type="ORF">SAMN05444285_1184</name>
</gene>
<proteinExistence type="predicted"/>
<dbReference type="EMBL" id="FOHT01000018">
    <property type="protein sequence ID" value="SET61831.1"/>
    <property type="molecule type" value="Genomic_DNA"/>
</dbReference>
<dbReference type="HOGENOM" id="CLU_1265275_0_0_10"/>
<accession>X5E3C8</accession>
<evidence type="ECO:0000313" key="4">
    <source>
        <dbReference type="Proteomes" id="UP000181981"/>
    </source>
</evidence>
<dbReference type="Proteomes" id="UP000023772">
    <property type="component" value="Chromosome"/>
</dbReference>
<dbReference type="Proteomes" id="UP000181981">
    <property type="component" value="Unassembled WGS sequence"/>
</dbReference>
<dbReference type="RefSeq" id="WP_038558648.1">
    <property type="nucleotide sequence ID" value="NZ_FOHT01000018.1"/>
</dbReference>